<dbReference type="SUPFAM" id="SSF51735">
    <property type="entry name" value="NAD(P)-binding Rossmann-fold domains"/>
    <property type="match status" value="1"/>
</dbReference>
<keyword evidence="2" id="KW-1185">Reference proteome</keyword>
<dbReference type="RefSeq" id="WP_372454868.1">
    <property type="nucleotide sequence ID" value="NZ_JBHUCM010000067.1"/>
</dbReference>
<protein>
    <submittedName>
        <fullName evidence="1">SDR family oxidoreductase</fullName>
    </submittedName>
</protein>
<evidence type="ECO:0000313" key="2">
    <source>
        <dbReference type="Proteomes" id="UP001597097"/>
    </source>
</evidence>
<dbReference type="InterPro" id="IPR036291">
    <property type="entry name" value="NAD(P)-bd_dom_sf"/>
</dbReference>
<reference evidence="2" key="1">
    <citation type="journal article" date="2019" name="Int. J. Syst. Evol. Microbiol.">
        <title>The Global Catalogue of Microorganisms (GCM) 10K type strain sequencing project: providing services to taxonomists for standard genome sequencing and annotation.</title>
        <authorList>
            <consortium name="The Broad Institute Genomics Platform"/>
            <consortium name="The Broad Institute Genome Sequencing Center for Infectious Disease"/>
            <person name="Wu L."/>
            <person name="Ma J."/>
        </authorList>
    </citation>
    <scope>NUCLEOTIDE SEQUENCE [LARGE SCALE GENOMIC DNA]</scope>
    <source>
        <strain evidence="2">CGMCC 1.15399</strain>
    </source>
</reference>
<name>A0ABW4GWZ8_9ACTN</name>
<accession>A0ABW4GWZ8</accession>
<proteinExistence type="predicted"/>
<gene>
    <name evidence="1" type="ORF">ACFSJ0_57160</name>
</gene>
<evidence type="ECO:0000313" key="1">
    <source>
        <dbReference type="EMBL" id="MFD1546661.1"/>
    </source>
</evidence>
<organism evidence="1 2">
    <name type="scientific">Nonomuraea guangzhouensis</name>
    <dbReference type="NCBI Taxonomy" id="1291555"/>
    <lineage>
        <taxon>Bacteria</taxon>
        <taxon>Bacillati</taxon>
        <taxon>Actinomycetota</taxon>
        <taxon>Actinomycetes</taxon>
        <taxon>Streptosporangiales</taxon>
        <taxon>Streptosporangiaceae</taxon>
        <taxon>Nonomuraea</taxon>
    </lineage>
</organism>
<dbReference type="EMBL" id="JBHUCM010000067">
    <property type="protein sequence ID" value="MFD1546661.1"/>
    <property type="molecule type" value="Genomic_DNA"/>
</dbReference>
<dbReference type="Pfam" id="PF13561">
    <property type="entry name" value="adh_short_C2"/>
    <property type="match status" value="1"/>
</dbReference>
<dbReference type="InterPro" id="IPR002347">
    <property type="entry name" value="SDR_fam"/>
</dbReference>
<dbReference type="Gene3D" id="3.40.50.720">
    <property type="entry name" value="NAD(P)-binding Rossmann-like Domain"/>
    <property type="match status" value="1"/>
</dbReference>
<comment type="caution">
    <text evidence="1">The sequence shown here is derived from an EMBL/GenBank/DDBJ whole genome shotgun (WGS) entry which is preliminary data.</text>
</comment>
<dbReference type="Proteomes" id="UP001597097">
    <property type="component" value="Unassembled WGS sequence"/>
</dbReference>
<sequence length="57" mass="6039">MRSSYWRSYGIAPPEGADEVASAVAFLASDAASYITGTNLVVDAGWTVIDGRFDPGR</sequence>